<proteinExistence type="predicted"/>
<dbReference type="RefSeq" id="WP_074717477.1">
    <property type="nucleotide sequence ID" value="NZ_FNWV01000008.1"/>
</dbReference>
<feature type="transmembrane region" description="Helical" evidence="1">
    <location>
        <begin position="144"/>
        <end position="161"/>
    </location>
</feature>
<dbReference type="AlphaFoldDB" id="A0A1H6KKA8"/>
<name>A0A1H6KKA8_RUMFL</name>
<feature type="transmembrane region" description="Helical" evidence="1">
    <location>
        <begin position="90"/>
        <end position="114"/>
    </location>
</feature>
<keyword evidence="1" id="KW-0812">Transmembrane</keyword>
<feature type="transmembrane region" description="Helical" evidence="1">
    <location>
        <begin position="6"/>
        <end position="26"/>
    </location>
</feature>
<dbReference type="OrthoDB" id="363229at2"/>
<organism evidence="2 3">
    <name type="scientific">Ruminococcus flavefaciens</name>
    <dbReference type="NCBI Taxonomy" id="1265"/>
    <lineage>
        <taxon>Bacteria</taxon>
        <taxon>Bacillati</taxon>
        <taxon>Bacillota</taxon>
        <taxon>Clostridia</taxon>
        <taxon>Eubacteriales</taxon>
        <taxon>Oscillospiraceae</taxon>
        <taxon>Ruminococcus</taxon>
    </lineage>
</organism>
<dbReference type="EMBL" id="FNWV01000008">
    <property type="protein sequence ID" value="SEH71944.1"/>
    <property type="molecule type" value="Genomic_DNA"/>
</dbReference>
<reference evidence="2 3" key="1">
    <citation type="submission" date="2016-10" db="EMBL/GenBank/DDBJ databases">
        <authorList>
            <person name="de Groot N.N."/>
        </authorList>
    </citation>
    <scope>NUCLEOTIDE SEQUENCE [LARGE SCALE GENOMIC DNA]</scope>
    <source>
        <strain evidence="2 3">YAD2003</strain>
    </source>
</reference>
<dbReference type="Proteomes" id="UP000183190">
    <property type="component" value="Unassembled WGS sequence"/>
</dbReference>
<gene>
    <name evidence="2" type="ORF">SAMN02910265_02296</name>
</gene>
<protein>
    <submittedName>
        <fullName evidence="2">Uncharacterized protein</fullName>
    </submittedName>
</protein>
<evidence type="ECO:0000313" key="3">
    <source>
        <dbReference type="Proteomes" id="UP000183190"/>
    </source>
</evidence>
<feature type="transmembrane region" description="Helical" evidence="1">
    <location>
        <begin position="56"/>
        <end position="78"/>
    </location>
</feature>
<keyword evidence="1" id="KW-1133">Transmembrane helix</keyword>
<keyword evidence="1" id="KW-0472">Membrane</keyword>
<evidence type="ECO:0000313" key="2">
    <source>
        <dbReference type="EMBL" id="SEH71944.1"/>
    </source>
</evidence>
<sequence>MLLTIFLAIVFSAAITIMLLSAVAFIQKKEFFASAPKEAQEAIQPRENELFYGARVIGWTLMIFSILMIAGVGVISIWNGFRSDFTFWQFFLRFVSIFTIYKLYDMICFDYFLLMKFQFFQFYFPEVKSVYSGRKYGYNIKSQLLKLFVIFPAASALAAWICTLF</sequence>
<accession>A0A1H6KKA8</accession>
<evidence type="ECO:0000256" key="1">
    <source>
        <dbReference type="SAM" id="Phobius"/>
    </source>
</evidence>